<sequence>MERAFELDEAFMKGAIHEFFISYYGALPPSMGGSKEKALFHFNRALELSGGLNSGPYVALAGSIAVNEQNVEDFINLLNKALEIDPDSNPE</sequence>
<evidence type="ECO:0000313" key="1">
    <source>
        <dbReference type="EMBL" id="GAH05588.1"/>
    </source>
</evidence>
<dbReference type="Pfam" id="PF16811">
    <property type="entry name" value="TAtT"/>
    <property type="match status" value="1"/>
</dbReference>
<reference evidence="1" key="1">
    <citation type="journal article" date="2014" name="Front. Microbiol.">
        <title>High frequency of phylogenetically diverse reductive dehalogenase-homologous genes in deep subseafloor sedimentary metagenomes.</title>
        <authorList>
            <person name="Kawai M."/>
            <person name="Futagami T."/>
            <person name="Toyoda A."/>
            <person name="Takaki Y."/>
            <person name="Nishi S."/>
            <person name="Hori S."/>
            <person name="Arai W."/>
            <person name="Tsubouchi T."/>
            <person name="Morono Y."/>
            <person name="Uchiyama I."/>
            <person name="Ito T."/>
            <person name="Fujiyama A."/>
            <person name="Inagaki F."/>
            <person name="Takami H."/>
        </authorList>
    </citation>
    <scope>NUCLEOTIDE SEQUENCE</scope>
    <source>
        <strain evidence="1">Expedition CK06-06</strain>
    </source>
</reference>
<name>X1EA96_9ZZZZ</name>
<dbReference type="InterPro" id="IPR038537">
    <property type="entry name" value="TatT_sf"/>
</dbReference>
<dbReference type="Gene3D" id="1.25.40.920">
    <property type="entry name" value="TRAP transporter T-component"/>
    <property type="match status" value="1"/>
</dbReference>
<evidence type="ECO:0008006" key="2">
    <source>
        <dbReference type="Google" id="ProtNLM"/>
    </source>
</evidence>
<protein>
    <recommendedName>
        <fullName evidence="2">Tetratricopeptide repeat protein</fullName>
    </recommendedName>
</protein>
<accession>X1EA96</accession>
<dbReference type="EMBL" id="BART01038432">
    <property type="protein sequence ID" value="GAH05588.1"/>
    <property type="molecule type" value="Genomic_DNA"/>
</dbReference>
<dbReference type="InterPro" id="IPR031823">
    <property type="entry name" value="TatT"/>
</dbReference>
<proteinExistence type="predicted"/>
<gene>
    <name evidence="1" type="ORF">S01H4_63744</name>
</gene>
<comment type="caution">
    <text evidence="1">The sequence shown here is derived from an EMBL/GenBank/DDBJ whole genome shotgun (WGS) entry which is preliminary data.</text>
</comment>
<feature type="non-terminal residue" evidence="1">
    <location>
        <position position="91"/>
    </location>
</feature>
<organism evidence="1">
    <name type="scientific">marine sediment metagenome</name>
    <dbReference type="NCBI Taxonomy" id="412755"/>
    <lineage>
        <taxon>unclassified sequences</taxon>
        <taxon>metagenomes</taxon>
        <taxon>ecological metagenomes</taxon>
    </lineage>
</organism>
<dbReference type="AlphaFoldDB" id="X1EA96"/>